<sequence>TLVYPGWAEVHALSLRHCGLKSPEAIATTITRTIGKSSPSRIRSIATELACTLSFAIMFVTHDIANAYTNGPEDHYFCGLKWDDADCQSRQHCPTGRSEECEGYEEGVKCYANTACDAKLGDGQWFIPGESPVLGESPVQSPGRTSQPTYNGTSPDITDHYWCTVPLADVECLVHCPGGTSGECPDGQICFLDVFECDARNLPSPTQSPISTISPTISLAPLAPATSSPTMIPTEFPVGPPDPLPYPSDDLTDHWFCGLTQEDAGATCHQHCPTMTECPMGQICFFGTTCDIRTFSPSPPPTHKPTLPPTPEPTLSPTVSMLPTAFASVSMPPSTTPTLPQPTTGPTLVPTLGPTYAPMPALMASFFCGLDWDDAITNCKRRCPSGESTECPFDEECFSSTPCTEELGYPEEFGLSNGTNAAAVGDSDGCVPFTVTIVADNWPKETSWFVKNIDMNETIAEGDNENLVPGESVEFNECFKSKMGCYEFTINDTGGDGICCSDGSGSYEISWDGEIVKKGAAFYEFETTPFGGCGESERPAQPSLAAEDDTVSGVTISSGGDGESGDLAYRCVAKALLEYDYEVSSDKCDLFVDCFNQEINVADDWFCGESEQCVETSACSEKTDENSSESMTTDVQSDSGPVVSQQRPIEIESDAPIGTAELSLLPTNSPAPGTSDETLLPTATSPAPTLPPTGPCDGLPCNQGNHCRSQYGFCGPGQSFCNESSIWTKDCPDAELSLQPSPPPIDEDSAITLTPTVSPSLPELSLQTSPPPIDEDSEITLTPTVSPSLPGSDYLPFSKPKGGGKKPLGGKREPTTTSPHSTIDPTQAIDTLVPTSGLMAIDTTFTPTNSLAYNPSSPHLATGTDEPSSPIPFKESSDDFWSNTYSITTPPSISSPENHTEDESHDADSANKGNDDGCTGEPCPVSTHCRSRYGSCGPGFIYWYVYTVNKQCGDGYEFCIAHFDLNMYTIWKNTCPPPPPGTKFTQTPADRSSAIPTDSSIDLGSPTMPPLAKPTLSTITQGSPFNITNTFSAKDKETPFNTTSSFSSTVEGYAESQTEKENQQETSADANVFQSEHYLAEWIQASNNGVIHFFETGLTVITFILFLL</sequence>
<evidence type="ECO:0000256" key="2">
    <source>
        <dbReference type="SAM" id="MobiDB-lite"/>
    </source>
</evidence>
<keyword evidence="4" id="KW-1185">Reference proteome</keyword>
<feature type="region of interest" description="Disordered" evidence="2">
    <location>
        <begin position="851"/>
        <end position="918"/>
    </location>
</feature>
<feature type="non-terminal residue" evidence="3">
    <location>
        <position position="1"/>
    </location>
</feature>
<feature type="region of interest" description="Disordered" evidence="2">
    <location>
        <begin position="133"/>
        <end position="153"/>
    </location>
</feature>
<accession>A0ABD3RE22</accession>
<dbReference type="EMBL" id="JALLPB020000271">
    <property type="protein sequence ID" value="KAL3811263.1"/>
    <property type="molecule type" value="Genomic_DNA"/>
</dbReference>
<feature type="compositionally biased region" description="Polar residues" evidence="2">
    <location>
        <begin position="665"/>
        <end position="677"/>
    </location>
</feature>
<feature type="compositionally biased region" description="Polar residues" evidence="2">
    <location>
        <begin position="628"/>
        <end position="647"/>
    </location>
</feature>
<feature type="region of interest" description="Disordered" evidence="2">
    <location>
        <begin position="1036"/>
        <end position="1068"/>
    </location>
</feature>
<evidence type="ECO:0000256" key="1">
    <source>
        <dbReference type="ARBA" id="ARBA00023157"/>
    </source>
</evidence>
<feature type="region of interest" description="Disordered" evidence="2">
    <location>
        <begin position="619"/>
        <end position="648"/>
    </location>
</feature>
<feature type="compositionally biased region" description="Polar residues" evidence="2">
    <location>
        <begin position="815"/>
        <end position="826"/>
    </location>
</feature>
<keyword evidence="1" id="KW-1015">Disulfide bond</keyword>
<evidence type="ECO:0000313" key="3">
    <source>
        <dbReference type="EMBL" id="KAL3811263.1"/>
    </source>
</evidence>
<feature type="compositionally biased region" description="Low complexity" evidence="2">
    <location>
        <begin position="678"/>
        <end position="687"/>
    </location>
</feature>
<feature type="compositionally biased region" description="Polar residues" evidence="2">
    <location>
        <begin position="138"/>
        <end position="153"/>
    </location>
</feature>
<dbReference type="Proteomes" id="UP001530377">
    <property type="component" value="Unassembled WGS sequence"/>
</dbReference>
<feature type="compositionally biased region" description="Basic and acidic residues" evidence="2">
    <location>
        <begin position="898"/>
        <end position="915"/>
    </location>
</feature>
<gene>
    <name evidence="3" type="ORF">ACHAXA_003362</name>
</gene>
<evidence type="ECO:0000313" key="4">
    <source>
        <dbReference type="Proteomes" id="UP001530377"/>
    </source>
</evidence>
<protein>
    <recommendedName>
        <fullName evidence="5">Chitin-binding type-1 domain-containing protein</fullName>
    </recommendedName>
</protein>
<dbReference type="PANTHER" id="PTHR47849">
    <property type="entry name" value="CHITIN-BINDING LECTIN 1"/>
    <property type="match status" value="1"/>
</dbReference>
<evidence type="ECO:0008006" key="5">
    <source>
        <dbReference type="Google" id="ProtNLM"/>
    </source>
</evidence>
<feature type="region of interest" description="Disordered" evidence="2">
    <location>
        <begin position="738"/>
        <end position="826"/>
    </location>
</feature>
<reference evidence="3 4" key="1">
    <citation type="submission" date="2024-10" db="EMBL/GenBank/DDBJ databases">
        <title>Updated reference genomes for cyclostephanoid diatoms.</title>
        <authorList>
            <person name="Roberts W.R."/>
            <person name="Alverson A.J."/>
        </authorList>
    </citation>
    <scope>NUCLEOTIDE SEQUENCE [LARGE SCALE GENOMIC DNA]</scope>
    <source>
        <strain evidence="3 4">AJA228-03</strain>
    </source>
</reference>
<feature type="compositionally biased region" description="Polar residues" evidence="2">
    <location>
        <begin position="779"/>
        <end position="789"/>
    </location>
</feature>
<dbReference type="AlphaFoldDB" id="A0ABD3RE22"/>
<proteinExistence type="predicted"/>
<feature type="compositionally biased region" description="Polar residues" evidence="2">
    <location>
        <begin position="983"/>
        <end position="1002"/>
    </location>
</feature>
<feature type="compositionally biased region" description="Low complexity" evidence="2">
    <location>
        <begin position="886"/>
        <end position="896"/>
    </location>
</feature>
<comment type="caution">
    <text evidence="3">The sequence shown here is derived from an EMBL/GenBank/DDBJ whole genome shotgun (WGS) entry which is preliminary data.</text>
</comment>
<feature type="region of interest" description="Disordered" evidence="2">
    <location>
        <begin position="662"/>
        <end position="691"/>
    </location>
</feature>
<dbReference type="PANTHER" id="PTHR47849:SF8">
    <property type="entry name" value="LECTIN"/>
    <property type="match status" value="1"/>
</dbReference>
<feature type="region of interest" description="Disordered" evidence="2">
    <location>
        <begin position="982"/>
        <end position="1007"/>
    </location>
</feature>
<feature type="compositionally biased region" description="Low complexity" evidence="2">
    <location>
        <begin position="1039"/>
        <end position="1049"/>
    </location>
</feature>
<organism evidence="3 4">
    <name type="scientific">Cyclostephanos tholiformis</name>
    <dbReference type="NCBI Taxonomy" id="382380"/>
    <lineage>
        <taxon>Eukaryota</taxon>
        <taxon>Sar</taxon>
        <taxon>Stramenopiles</taxon>
        <taxon>Ochrophyta</taxon>
        <taxon>Bacillariophyta</taxon>
        <taxon>Coscinodiscophyceae</taxon>
        <taxon>Thalassiosirophycidae</taxon>
        <taxon>Stephanodiscales</taxon>
        <taxon>Stephanodiscaceae</taxon>
        <taxon>Cyclostephanos</taxon>
    </lineage>
</organism>
<name>A0ABD3RE22_9STRA</name>